<feature type="compositionally biased region" description="Basic and acidic residues" evidence="1">
    <location>
        <begin position="158"/>
        <end position="168"/>
    </location>
</feature>
<keyword evidence="5" id="KW-1185">Reference proteome</keyword>
<proteinExistence type="predicted"/>
<keyword evidence="2" id="KW-0472">Membrane</keyword>
<keyword evidence="3" id="KW-0732">Signal</keyword>
<accession>A0AAD6Q201</accession>
<dbReference type="Proteomes" id="UP001164929">
    <property type="component" value="Chromosome 13"/>
</dbReference>
<dbReference type="EMBL" id="JAQIZT010000013">
    <property type="protein sequence ID" value="KAJ6975966.1"/>
    <property type="molecule type" value="Genomic_DNA"/>
</dbReference>
<feature type="transmembrane region" description="Helical" evidence="2">
    <location>
        <begin position="226"/>
        <end position="254"/>
    </location>
</feature>
<protein>
    <submittedName>
        <fullName evidence="4">Uncharacterized protein</fullName>
    </submittedName>
</protein>
<comment type="caution">
    <text evidence="4">The sequence shown here is derived from an EMBL/GenBank/DDBJ whole genome shotgun (WGS) entry which is preliminary data.</text>
</comment>
<evidence type="ECO:0000256" key="1">
    <source>
        <dbReference type="SAM" id="MobiDB-lite"/>
    </source>
</evidence>
<dbReference type="PANTHER" id="PTHR34379:SF15">
    <property type="entry name" value="PROTEIN, PUTATIVE-RELATED"/>
    <property type="match status" value="1"/>
</dbReference>
<feature type="chain" id="PRO_5041919565" evidence="3">
    <location>
        <begin position="17"/>
        <end position="310"/>
    </location>
</feature>
<dbReference type="AlphaFoldDB" id="A0AAD6Q201"/>
<organism evidence="4 5">
    <name type="scientific">Populus alba x Populus x berolinensis</name>
    <dbReference type="NCBI Taxonomy" id="444605"/>
    <lineage>
        <taxon>Eukaryota</taxon>
        <taxon>Viridiplantae</taxon>
        <taxon>Streptophyta</taxon>
        <taxon>Embryophyta</taxon>
        <taxon>Tracheophyta</taxon>
        <taxon>Spermatophyta</taxon>
        <taxon>Magnoliopsida</taxon>
        <taxon>eudicotyledons</taxon>
        <taxon>Gunneridae</taxon>
        <taxon>Pentapetalae</taxon>
        <taxon>rosids</taxon>
        <taxon>fabids</taxon>
        <taxon>Malpighiales</taxon>
        <taxon>Salicaceae</taxon>
        <taxon>Saliceae</taxon>
        <taxon>Populus</taxon>
    </lineage>
</organism>
<evidence type="ECO:0000313" key="5">
    <source>
        <dbReference type="Proteomes" id="UP001164929"/>
    </source>
</evidence>
<dbReference type="PANTHER" id="PTHR34379">
    <property type="entry name" value="OS07G0553800 PROTEIN"/>
    <property type="match status" value="1"/>
</dbReference>
<evidence type="ECO:0000256" key="3">
    <source>
        <dbReference type="SAM" id="SignalP"/>
    </source>
</evidence>
<evidence type="ECO:0000313" key="4">
    <source>
        <dbReference type="EMBL" id="KAJ6975966.1"/>
    </source>
</evidence>
<dbReference type="InterPro" id="IPR040411">
    <property type="entry name" value="At5g23160-like"/>
</dbReference>
<evidence type="ECO:0000256" key="2">
    <source>
        <dbReference type="SAM" id="Phobius"/>
    </source>
</evidence>
<keyword evidence="2" id="KW-0812">Transmembrane</keyword>
<keyword evidence="2" id="KW-1133">Transmembrane helix</keyword>
<feature type="region of interest" description="Disordered" evidence="1">
    <location>
        <begin position="189"/>
        <end position="211"/>
    </location>
</feature>
<feature type="signal peptide" evidence="3">
    <location>
        <begin position="1"/>
        <end position="16"/>
    </location>
</feature>
<reference evidence="4" key="1">
    <citation type="journal article" date="2023" name="Mol. Ecol. Resour.">
        <title>Chromosome-level genome assembly of a triploid poplar Populus alba 'Berolinensis'.</title>
        <authorList>
            <person name="Chen S."/>
            <person name="Yu Y."/>
            <person name="Wang X."/>
            <person name="Wang S."/>
            <person name="Zhang T."/>
            <person name="Zhou Y."/>
            <person name="He R."/>
            <person name="Meng N."/>
            <person name="Wang Y."/>
            <person name="Liu W."/>
            <person name="Liu Z."/>
            <person name="Liu J."/>
            <person name="Guo Q."/>
            <person name="Huang H."/>
            <person name="Sederoff R.R."/>
            <person name="Wang G."/>
            <person name="Qu G."/>
            <person name="Chen S."/>
        </authorList>
    </citation>
    <scope>NUCLEOTIDE SEQUENCE</scope>
    <source>
        <strain evidence="4">SC-2020</strain>
    </source>
</reference>
<feature type="region of interest" description="Disordered" evidence="1">
    <location>
        <begin position="132"/>
        <end position="168"/>
    </location>
</feature>
<name>A0AAD6Q201_9ROSI</name>
<sequence length="310" mass="35411">MLVLVIINTFLYDLQVFMLQTTAIMKNVSRNKFLLCFKPVVDMDQLVLNHSKVGVVDHSTDKSLKHLSREKKERDHMKRLVPNSSLLSDDNDTCSSKNCLILHSSKKNLSRVIKAVFFETILSKRIHDRKGNLCQDSNIGSKPSSSSSPPPPPPPSMDSKKSLDDTSDHDNTNLVNKVLIDTHQANEATSCPSSISESRKLSRIKNSRNPDEELEFKAKTMDKSGIYLFLISLTVTVLWGKLCAIFFTIIWLYFLPRRQHNTSRSQNATRSLWLPEKEESKDQYSYKKKVIMEGLLERNHQRATGIKFLT</sequence>
<gene>
    <name evidence="4" type="ORF">NC653_031713</name>
</gene>